<feature type="disulfide bond" evidence="9">
    <location>
        <begin position="100"/>
        <end position="122"/>
    </location>
</feature>
<dbReference type="PANTHER" id="PTHR10127">
    <property type="entry name" value="DISCOIDIN, CUB, EGF, LAMININ , AND ZINC METALLOPROTEASE DOMAIN CONTAINING"/>
    <property type="match status" value="1"/>
</dbReference>
<keyword evidence="3 9" id="KW-0479">Metal-binding</keyword>
<dbReference type="SMART" id="SM00042">
    <property type="entry name" value="CUB"/>
    <property type="match status" value="2"/>
</dbReference>
<dbReference type="Pfam" id="PF01400">
    <property type="entry name" value="Astacin"/>
    <property type="match status" value="1"/>
</dbReference>
<feature type="domain" description="CUB" evidence="11">
    <location>
        <begin position="239"/>
        <end position="348"/>
    </location>
</feature>
<dbReference type="GO" id="GO:0004222">
    <property type="term" value="F:metalloendopeptidase activity"/>
    <property type="evidence" value="ECO:0007669"/>
    <property type="project" value="UniProtKB-UniRule"/>
</dbReference>
<evidence type="ECO:0000256" key="10">
    <source>
        <dbReference type="RuleBase" id="RU361183"/>
    </source>
</evidence>
<sequence>MTNSYILPPSQSRNNETHLVESLELNEKFNRSKKSVVLKDTKLLWDNGIIPYEFKDVYTGAQRRLILQAMRRWEEASCITFVKRNEKVHRSYLFFTKINCGCCSTVGRVNGGQSIISIDDDCGKFGTILHELGHAIGFFHEHSHPDRDEYVKINFDNIKDDDKHLYEKLNLASVSTLDQPYNYDSIMHYPTFASSKRSGKQTIVPLRKINETIPDIGQRTKLSEGDILTANLLYNCSKCDKTFSSPSAVLTQNNSMTTYNSCQWSIRAAAGEQIKLYVKSLDIYNSTDCIKEFLEIKSGYQENRTVIDRYCGKVDDVSIISNNWLTITFAGIQSEESSLDFSIRYQSFCGSYIQLQSNQTYYLESPNYPDDYKRYKQCEWYIIAPYKHYLLIKFDYFELEDSKMCKNDFLEAREGRNENAPLIGTYCGRKENLEIVSLMRRVYLMFFSDGSKQAGGFSAAISAVPS</sequence>
<feature type="domain" description="Peptidase M12A" evidence="12">
    <location>
        <begin position="36"/>
        <end position="237"/>
    </location>
</feature>
<evidence type="ECO:0000256" key="9">
    <source>
        <dbReference type="PROSITE-ProRule" id="PRU01211"/>
    </source>
</evidence>
<dbReference type="SUPFAM" id="SSF49854">
    <property type="entry name" value="Spermadhesin, CUB domain"/>
    <property type="match status" value="2"/>
</dbReference>
<dbReference type="InterPro" id="IPR000859">
    <property type="entry name" value="CUB_dom"/>
</dbReference>
<name>A0AAV7IRW9_COTGL</name>
<accession>A0AAV7IRW9</accession>
<dbReference type="PROSITE" id="PS01180">
    <property type="entry name" value="CUB"/>
    <property type="match status" value="2"/>
</dbReference>
<feature type="domain" description="CUB" evidence="11">
    <location>
        <begin position="349"/>
        <end position="464"/>
    </location>
</feature>
<evidence type="ECO:0000313" key="14">
    <source>
        <dbReference type="Proteomes" id="UP000826195"/>
    </source>
</evidence>
<dbReference type="InterPro" id="IPR001506">
    <property type="entry name" value="Peptidase_M12A"/>
</dbReference>
<reference evidence="13 14" key="1">
    <citation type="journal article" date="2021" name="J. Hered.">
        <title>A chromosome-level genome assembly of the parasitoid wasp, Cotesia glomerata (Hymenoptera: Braconidae).</title>
        <authorList>
            <person name="Pinto B.J."/>
            <person name="Weis J.J."/>
            <person name="Gamble T."/>
            <person name="Ode P.J."/>
            <person name="Paul R."/>
            <person name="Zaspel J.M."/>
        </authorList>
    </citation>
    <scope>NUCLEOTIDE SEQUENCE [LARGE SCALE GENOMIC DNA]</scope>
    <source>
        <strain evidence="13">CgM1</strain>
    </source>
</reference>
<organism evidence="13 14">
    <name type="scientific">Cotesia glomerata</name>
    <name type="common">Lepidopteran parasitic wasp</name>
    <name type="synonym">Apanteles glomeratus</name>
    <dbReference type="NCBI Taxonomy" id="32391"/>
    <lineage>
        <taxon>Eukaryota</taxon>
        <taxon>Metazoa</taxon>
        <taxon>Ecdysozoa</taxon>
        <taxon>Arthropoda</taxon>
        <taxon>Hexapoda</taxon>
        <taxon>Insecta</taxon>
        <taxon>Pterygota</taxon>
        <taxon>Neoptera</taxon>
        <taxon>Endopterygota</taxon>
        <taxon>Hymenoptera</taxon>
        <taxon>Apocrita</taxon>
        <taxon>Ichneumonoidea</taxon>
        <taxon>Braconidae</taxon>
        <taxon>Microgastrinae</taxon>
        <taxon>Cotesia</taxon>
    </lineage>
</organism>
<evidence type="ECO:0000256" key="3">
    <source>
        <dbReference type="ARBA" id="ARBA00022723"/>
    </source>
</evidence>
<evidence type="ECO:0000313" key="13">
    <source>
        <dbReference type="EMBL" id="KAH0555366.1"/>
    </source>
</evidence>
<evidence type="ECO:0000256" key="5">
    <source>
        <dbReference type="ARBA" id="ARBA00022833"/>
    </source>
</evidence>
<dbReference type="InterPro" id="IPR035914">
    <property type="entry name" value="Sperma_CUB_dom_sf"/>
</dbReference>
<keyword evidence="14" id="KW-1185">Reference proteome</keyword>
<dbReference type="GO" id="GO:0008270">
    <property type="term" value="F:zinc ion binding"/>
    <property type="evidence" value="ECO:0007669"/>
    <property type="project" value="UniProtKB-UniRule"/>
</dbReference>
<feature type="active site" evidence="9">
    <location>
        <position position="131"/>
    </location>
</feature>
<dbReference type="GO" id="GO:0006508">
    <property type="term" value="P:proteolysis"/>
    <property type="evidence" value="ECO:0007669"/>
    <property type="project" value="UniProtKB-KW"/>
</dbReference>
<feature type="disulfide bond" evidence="9">
    <location>
        <begin position="102"/>
        <end position="103"/>
    </location>
</feature>
<proteinExistence type="predicted"/>
<comment type="caution">
    <text evidence="13">The sequence shown here is derived from an EMBL/GenBank/DDBJ whole genome shotgun (WGS) entry which is preliminary data.</text>
</comment>
<evidence type="ECO:0000259" key="12">
    <source>
        <dbReference type="PROSITE" id="PS51864"/>
    </source>
</evidence>
<keyword evidence="5 9" id="KW-0862">Zinc</keyword>
<dbReference type="SUPFAM" id="SSF55486">
    <property type="entry name" value="Metalloproteases ('zincins'), catalytic domain"/>
    <property type="match status" value="1"/>
</dbReference>
<dbReference type="Proteomes" id="UP000826195">
    <property type="component" value="Unassembled WGS sequence"/>
</dbReference>
<dbReference type="FunFam" id="2.60.120.290:FF:000013">
    <property type="entry name" value="Membrane frizzled-related protein"/>
    <property type="match status" value="1"/>
</dbReference>
<evidence type="ECO:0000256" key="7">
    <source>
        <dbReference type="ARBA" id="ARBA00023157"/>
    </source>
</evidence>
<evidence type="ECO:0000259" key="11">
    <source>
        <dbReference type="PROSITE" id="PS01180"/>
    </source>
</evidence>
<dbReference type="InterPro" id="IPR024079">
    <property type="entry name" value="MetalloPept_cat_dom_sf"/>
</dbReference>
<dbReference type="PANTHER" id="PTHR10127:SF861">
    <property type="entry name" value="DORSAL-VENTRAL PATTERNING PROTEIN TOLLOID-RELATED"/>
    <property type="match status" value="1"/>
</dbReference>
<comment type="caution">
    <text evidence="8">Lacks conserved residue(s) required for the propagation of feature annotation.</text>
</comment>
<keyword evidence="7 9" id="KW-1015">Disulfide bond</keyword>
<dbReference type="SMART" id="SM00235">
    <property type="entry name" value="ZnMc"/>
    <property type="match status" value="1"/>
</dbReference>
<evidence type="ECO:0000256" key="2">
    <source>
        <dbReference type="ARBA" id="ARBA00022670"/>
    </source>
</evidence>
<feature type="binding site" evidence="9">
    <location>
        <position position="134"/>
    </location>
    <ligand>
        <name>Zn(2+)</name>
        <dbReference type="ChEBI" id="CHEBI:29105"/>
        <note>catalytic</note>
    </ligand>
</feature>
<comment type="cofactor">
    <cofactor evidence="9 10">
        <name>Zn(2+)</name>
        <dbReference type="ChEBI" id="CHEBI:29105"/>
    </cofactor>
    <text evidence="9 10">Binds 1 zinc ion per subunit.</text>
</comment>
<dbReference type="Pfam" id="PF00431">
    <property type="entry name" value="CUB"/>
    <property type="match status" value="2"/>
</dbReference>
<keyword evidence="2 9" id="KW-0645">Protease</keyword>
<keyword evidence="4 9" id="KW-0378">Hydrolase</keyword>
<keyword evidence="6 9" id="KW-0482">Metalloprotease</keyword>
<gene>
    <name evidence="13" type="ORF">KQX54_018033</name>
</gene>
<dbReference type="EMBL" id="JAHXZJ010001119">
    <property type="protein sequence ID" value="KAH0555366.1"/>
    <property type="molecule type" value="Genomic_DNA"/>
</dbReference>
<dbReference type="EC" id="3.4.24.-" evidence="10"/>
<dbReference type="CDD" id="cd00041">
    <property type="entry name" value="CUB"/>
    <property type="match status" value="2"/>
</dbReference>
<protein>
    <recommendedName>
        <fullName evidence="10">Metalloendopeptidase</fullName>
        <ecNumber evidence="10">3.4.24.-</ecNumber>
    </recommendedName>
</protein>
<evidence type="ECO:0000256" key="4">
    <source>
        <dbReference type="ARBA" id="ARBA00022801"/>
    </source>
</evidence>
<evidence type="ECO:0000256" key="8">
    <source>
        <dbReference type="PROSITE-ProRule" id="PRU00059"/>
    </source>
</evidence>
<dbReference type="PRINTS" id="PR00480">
    <property type="entry name" value="ASTACIN"/>
</dbReference>
<evidence type="ECO:0000256" key="6">
    <source>
        <dbReference type="ARBA" id="ARBA00023049"/>
    </source>
</evidence>
<dbReference type="Gene3D" id="2.60.120.290">
    <property type="entry name" value="Spermadhesin, CUB domain"/>
    <property type="match status" value="2"/>
</dbReference>
<dbReference type="Gene3D" id="3.40.390.10">
    <property type="entry name" value="Collagenase (Catalytic Domain)"/>
    <property type="match status" value="1"/>
</dbReference>
<dbReference type="PROSITE" id="PS51864">
    <property type="entry name" value="ASTACIN"/>
    <property type="match status" value="1"/>
</dbReference>
<feature type="binding site" evidence="9">
    <location>
        <position position="130"/>
    </location>
    <ligand>
        <name>Zn(2+)</name>
        <dbReference type="ChEBI" id="CHEBI:29105"/>
        <note>catalytic</note>
    </ligand>
</feature>
<dbReference type="AlphaFoldDB" id="A0AAV7IRW9"/>
<dbReference type="InterPro" id="IPR006026">
    <property type="entry name" value="Peptidase_Metallo"/>
</dbReference>
<feature type="binding site" evidence="9">
    <location>
        <position position="140"/>
    </location>
    <ligand>
        <name>Zn(2+)</name>
        <dbReference type="ChEBI" id="CHEBI:29105"/>
        <note>catalytic</note>
    </ligand>
</feature>
<evidence type="ECO:0000256" key="1">
    <source>
        <dbReference type="ARBA" id="ARBA00022536"/>
    </source>
</evidence>
<keyword evidence="1" id="KW-0245">EGF-like domain</keyword>